<sequence>MKNEMDISPFSIHEIEYVKKAARLLESAFPDSYKGRGLDEVMECLSEERVAYKATKDGEFLGFVSALEAYKPYGWELHPLVVADNARKMGVGKKLVEALEKTLSEKGVLTIFLGTDDERFATSLSEGNLFEDLYAKMARVRNYKEHPYEFYEKLGYQIVGVIPNANGWNKPDIIMAKNIGKSGE</sequence>
<dbReference type="EMBL" id="FOVK01000006">
    <property type="protein sequence ID" value="SFN86626.1"/>
    <property type="molecule type" value="Genomic_DNA"/>
</dbReference>
<dbReference type="SUPFAM" id="SSF55729">
    <property type="entry name" value="Acyl-CoA N-acyltransferases (Nat)"/>
    <property type="match status" value="1"/>
</dbReference>
<evidence type="ECO:0000259" key="1">
    <source>
        <dbReference type="PROSITE" id="PS51186"/>
    </source>
</evidence>
<dbReference type="Proteomes" id="UP000181899">
    <property type="component" value="Unassembled WGS sequence"/>
</dbReference>
<evidence type="ECO:0000313" key="2">
    <source>
        <dbReference type="EMBL" id="SFN86626.1"/>
    </source>
</evidence>
<keyword evidence="3" id="KW-1185">Reference proteome</keyword>
<dbReference type="AlphaFoldDB" id="A0A1I5CI69"/>
<dbReference type="PROSITE" id="PS51186">
    <property type="entry name" value="GNAT"/>
    <property type="match status" value="1"/>
</dbReference>
<evidence type="ECO:0000313" key="3">
    <source>
        <dbReference type="Proteomes" id="UP000181899"/>
    </source>
</evidence>
<gene>
    <name evidence="2" type="ORF">SAMN04488695_106134</name>
</gene>
<dbReference type="GO" id="GO:0016747">
    <property type="term" value="F:acyltransferase activity, transferring groups other than amino-acyl groups"/>
    <property type="evidence" value="ECO:0007669"/>
    <property type="project" value="InterPro"/>
</dbReference>
<dbReference type="InterPro" id="IPR016181">
    <property type="entry name" value="Acyl_CoA_acyltransferase"/>
</dbReference>
<organism evidence="2 3">
    <name type="scientific">Proteiniclasticum ruminis</name>
    <dbReference type="NCBI Taxonomy" id="398199"/>
    <lineage>
        <taxon>Bacteria</taxon>
        <taxon>Bacillati</taxon>
        <taxon>Bacillota</taxon>
        <taxon>Clostridia</taxon>
        <taxon>Eubacteriales</taxon>
        <taxon>Clostridiaceae</taxon>
        <taxon>Proteiniclasticum</taxon>
    </lineage>
</organism>
<keyword evidence="2" id="KW-0808">Transferase</keyword>
<dbReference type="CDD" id="cd04301">
    <property type="entry name" value="NAT_SF"/>
    <property type="match status" value="1"/>
</dbReference>
<dbReference type="Gene3D" id="3.40.630.30">
    <property type="match status" value="1"/>
</dbReference>
<feature type="domain" description="N-acetyltransferase" evidence="1">
    <location>
        <begin position="5"/>
        <end position="180"/>
    </location>
</feature>
<dbReference type="Pfam" id="PF00583">
    <property type="entry name" value="Acetyltransf_1"/>
    <property type="match status" value="1"/>
</dbReference>
<reference evidence="2 3" key="1">
    <citation type="submission" date="2016-10" db="EMBL/GenBank/DDBJ databases">
        <authorList>
            <person name="de Groot N.N."/>
        </authorList>
    </citation>
    <scope>NUCLEOTIDE SEQUENCE [LARGE SCALE GENOMIC DNA]</scope>
    <source>
        <strain evidence="2 3">ML2</strain>
    </source>
</reference>
<dbReference type="InterPro" id="IPR000182">
    <property type="entry name" value="GNAT_dom"/>
</dbReference>
<protein>
    <submittedName>
        <fullName evidence="2">Aminoglycoside 6'-N-acetyltransferase I</fullName>
    </submittedName>
</protein>
<name>A0A1I5CI69_9CLOT</name>
<dbReference type="STRING" id="398199.SAMN05421804_101839"/>
<accession>A0A1I5CI69</accession>
<proteinExistence type="predicted"/>